<protein>
    <recommendedName>
        <fullName evidence="4">FAE domain-containing protein</fullName>
    </recommendedName>
</protein>
<proteinExistence type="predicted"/>
<dbReference type="InterPro" id="IPR016039">
    <property type="entry name" value="Thiolase-like"/>
</dbReference>
<dbReference type="GO" id="GO:0016020">
    <property type="term" value="C:membrane"/>
    <property type="evidence" value="ECO:0007669"/>
    <property type="project" value="InterPro"/>
</dbReference>
<keyword evidence="6" id="KW-1185">Reference proteome</keyword>
<dbReference type="SUPFAM" id="SSF53901">
    <property type="entry name" value="Thiolase-like"/>
    <property type="match status" value="1"/>
</dbReference>
<feature type="region of interest" description="Disordered" evidence="3">
    <location>
        <begin position="15"/>
        <end position="53"/>
    </location>
</feature>
<dbReference type="PANTHER" id="PTHR31561">
    <property type="entry name" value="3-KETOACYL-COA SYNTHASE"/>
    <property type="match status" value="1"/>
</dbReference>
<keyword evidence="1" id="KW-0012">Acyltransferase</keyword>
<dbReference type="Pfam" id="PF08392">
    <property type="entry name" value="FAE1_CUT1_RppA"/>
    <property type="match status" value="1"/>
</dbReference>
<sequence>MTVEELIMGSLQAREQKIEKGGEGRSLEQALEPKLTLKDKTETSGGSYQRGKGFYGRGRGGSCHRNNVSEDKKVNFAEKYDDEGLALLLACKNFESCNSSTWYLDTEQLWNWNDEGQKQQLVLEEEQEQKNEDDEQNMPASPLPQAKIMPSLMQCNPVDPLTCGGYITFGVIDELLAKTRFKAKDIGIAIVNCGSFNTTPSHSAAVVNRYRLRCDVLSYSLGGMAGLQCWRNLYRPCQRISAGASLLLYAVVVSLQSITQNWYLGNNRSMLVTNCIFSVGGAAIVLSNRSSGRYRSKYQLLETVRTHKGADDKSYKCDVQQEDERERNGLSVSKDVMPVTGKTLKTNIRTLEPLVLPMSEQLLFFATLVAKQDLQNEDQSVRS</sequence>
<comment type="caution">
    <text evidence="5">The sequence shown here is derived from an EMBL/GenBank/DDBJ whole genome shotgun (WGS) entry which is preliminary data.</text>
</comment>
<dbReference type="GO" id="GO:0006633">
    <property type="term" value="P:fatty acid biosynthetic process"/>
    <property type="evidence" value="ECO:0007669"/>
    <property type="project" value="InterPro"/>
</dbReference>
<dbReference type="InterPro" id="IPR012392">
    <property type="entry name" value="3-ktacl-CoA_syn"/>
</dbReference>
<gene>
    <name evidence="5" type="ORF">RJ640_011519</name>
</gene>
<organism evidence="5 6">
    <name type="scientific">Escallonia rubra</name>
    <dbReference type="NCBI Taxonomy" id="112253"/>
    <lineage>
        <taxon>Eukaryota</taxon>
        <taxon>Viridiplantae</taxon>
        <taxon>Streptophyta</taxon>
        <taxon>Embryophyta</taxon>
        <taxon>Tracheophyta</taxon>
        <taxon>Spermatophyta</taxon>
        <taxon>Magnoliopsida</taxon>
        <taxon>eudicotyledons</taxon>
        <taxon>Gunneridae</taxon>
        <taxon>Pentapetalae</taxon>
        <taxon>asterids</taxon>
        <taxon>campanulids</taxon>
        <taxon>Escalloniales</taxon>
        <taxon>Escalloniaceae</taxon>
        <taxon>Escallonia</taxon>
    </lineage>
</organism>
<name>A0AA88RI16_9ASTE</name>
<dbReference type="AlphaFoldDB" id="A0AA88RI16"/>
<evidence type="ECO:0000313" key="6">
    <source>
        <dbReference type="Proteomes" id="UP001187471"/>
    </source>
</evidence>
<evidence type="ECO:0000256" key="2">
    <source>
        <dbReference type="ARBA" id="ARBA00047375"/>
    </source>
</evidence>
<feature type="domain" description="FAE" evidence="4">
    <location>
        <begin position="167"/>
        <end position="372"/>
    </location>
</feature>
<reference evidence="5" key="1">
    <citation type="submission" date="2022-12" db="EMBL/GenBank/DDBJ databases">
        <title>Draft genome assemblies for two species of Escallonia (Escalloniales).</title>
        <authorList>
            <person name="Chanderbali A."/>
            <person name="Dervinis C."/>
            <person name="Anghel I."/>
            <person name="Soltis D."/>
            <person name="Soltis P."/>
            <person name="Zapata F."/>
        </authorList>
    </citation>
    <scope>NUCLEOTIDE SEQUENCE</scope>
    <source>
        <strain evidence="5">UCBG92.1500</strain>
        <tissue evidence="5">Leaf</tissue>
    </source>
</reference>
<accession>A0AA88RI16</accession>
<dbReference type="EMBL" id="JAVXUO010001093">
    <property type="protein sequence ID" value="KAK2986078.1"/>
    <property type="molecule type" value="Genomic_DNA"/>
</dbReference>
<evidence type="ECO:0000256" key="1">
    <source>
        <dbReference type="ARBA" id="ARBA00023315"/>
    </source>
</evidence>
<evidence type="ECO:0000313" key="5">
    <source>
        <dbReference type="EMBL" id="KAK2986078.1"/>
    </source>
</evidence>
<dbReference type="Gene3D" id="3.40.47.10">
    <property type="match status" value="1"/>
</dbReference>
<dbReference type="Proteomes" id="UP001187471">
    <property type="component" value="Unassembled WGS sequence"/>
</dbReference>
<comment type="catalytic activity">
    <reaction evidence="2">
        <text>a very-long-chain acyl-CoA + malonyl-CoA + H(+) = a very-long-chain 3-oxoacyl-CoA + CO2 + CoA</text>
        <dbReference type="Rhea" id="RHEA:32727"/>
        <dbReference type="ChEBI" id="CHEBI:15378"/>
        <dbReference type="ChEBI" id="CHEBI:16526"/>
        <dbReference type="ChEBI" id="CHEBI:57287"/>
        <dbReference type="ChEBI" id="CHEBI:57384"/>
        <dbReference type="ChEBI" id="CHEBI:90725"/>
        <dbReference type="ChEBI" id="CHEBI:90736"/>
        <dbReference type="EC" id="2.3.1.199"/>
    </reaction>
</comment>
<keyword evidence="1" id="KW-0808">Transferase</keyword>
<evidence type="ECO:0000256" key="3">
    <source>
        <dbReference type="SAM" id="MobiDB-lite"/>
    </source>
</evidence>
<dbReference type="GO" id="GO:0009922">
    <property type="term" value="F:fatty acid elongase activity"/>
    <property type="evidence" value="ECO:0007669"/>
    <property type="project" value="UniProtKB-EC"/>
</dbReference>
<evidence type="ECO:0000259" key="4">
    <source>
        <dbReference type="Pfam" id="PF08392"/>
    </source>
</evidence>
<dbReference type="InterPro" id="IPR013601">
    <property type="entry name" value="FAE1_typ3_polyketide_synth"/>
</dbReference>
<feature type="compositionally biased region" description="Basic and acidic residues" evidence="3">
    <location>
        <begin position="15"/>
        <end position="26"/>
    </location>
</feature>